<dbReference type="EMBL" id="JASVWF010000001">
    <property type="protein sequence ID" value="MDL5154962.1"/>
    <property type="molecule type" value="Genomic_DNA"/>
</dbReference>
<sequence>MEVEFTRRADGGSVAEIARVDGVRLRMRSYDVTNQVPHDAIHLIGERALGMSDGLFGSIAAGAVFESMEVVGGRQRHDRRQRSEEIRRRHAGSLRLAETLVGALQGSLDADAAGAKDRLDAAWGITRTGASPFSAEQADRAVRELRRLRTEWAGLAVGGPGVRYTWPEPAGRRRPRGSN</sequence>
<accession>A0ABT7M4K2</accession>
<evidence type="ECO:0000313" key="1">
    <source>
        <dbReference type="EMBL" id="MDL5154962.1"/>
    </source>
</evidence>
<organism evidence="1 2">
    <name type="scientific">Actinomycetospora termitidis</name>
    <dbReference type="NCBI Taxonomy" id="3053470"/>
    <lineage>
        <taxon>Bacteria</taxon>
        <taxon>Bacillati</taxon>
        <taxon>Actinomycetota</taxon>
        <taxon>Actinomycetes</taxon>
        <taxon>Pseudonocardiales</taxon>
        <taxon>Pseudonocardiaceae</taxon>
        <taxon>Actinomycetospora</taxon>
    </lineage>
</organism>
<reference evidence="1 2" key="1">
    <citation type="submission" date="2023-06" db="EMBL/GenBank/DDBJ databases">
        <title>Actinomycetospora Odt1-22.</title>
        <authorList>
            <person name="Supong K."/>
        </authorList>
    </citation>
    <scope>NUCLEOTIDE SEQUENCE [LARGE SCALE GENOMIC DNA]</scope>
    <source>
        <strain evidence="1 2">Odt1-22</strain>
    </source>
</reference>
<dbReference type="Proteomes" id="UP001231924">
    <property type="component" value="Unassembled WGS sequence"/>
</dbReference>
<protein>
    <submittedName>
        <fullName evidence="1">Uncharacterized protein</fullName>
    </submittedName>
</protein>
<comment type="caution">
    <text evidence="1">The sequence shown here is derived from an EMBL/GenBank/DDBJ whole genome shotgun (WGS) entry which is preliminary data.</text>
</comment>
<evidence type="ECO:0000313" key="2">
    <source>
        <dbReference type="Proteomes" id="UP001231924"/>
    </source>
</evidence>
<keyword evidence="2" id="KW-1185">Reference proteome</keyword>
<proteinExistence type="predicted"/>
<name>A0ABT7M4K2_9PSEU</name>
<gene>
    <name evidence="1" type="ORF">QRT03_03260</name>
</gene>
<dbReference type="RefSeq" id="WP_286051045.1">
    <property type="nucleotide sequence ID" value="NZ_JASVWF010000001.1"/>
</dbReference>